<proteinExistence type="predicted"/>
<dbReference type="RefSeq" id="XP_053022422.1">
    <property type="nucleotide sequence ID" value="XM_053171218.1"/>
</dbReference>
<organism evidence="2 3">
    <name type="scientific">Puccinia triticina</name>
    <dbReference type="NCBI Taxonomy" id="208348"/>
    <lineage>
        <taxon>Eukaryota</taxon>
        <taxon>Fungi</taxon>
        <taxon>Dikarya</taxon>
        <taxon>Basidiomycota</taxon>
        <taxon>Pucciniomycotina</taxon>
        <taxon>Pucciniomycetes</taxon>
        <taxon>Pucciniales</taxon>
        <taxon>Pucciniaceae</taxon>
        <taxon>Puccinia</taxon>
    </lineage>
</organism>
<feature type="compositionally biased region" description="Low complexity" evidence="1">
    <location>
        <begin position="46"/>
        <end position="59"/>
    </location>
</feature>
<feature type="compositionally biased region" description="Low complexity" evidence="1">
    <location>
        <begin position="22"/>
        <end position="39"/>
    </location>
</feature>
<dbReference type="Proteomes" id="UP001164743">
    <property type="component" value="Chromosome 7A"/>
</dbReference>
<evidence type="ECO:0000313" key="3">
    <source>
        <dbReference type="Proteomes" id="UP001164743"/>
    </source>
</evidence>
<protein>
    <submittedName>
        <fullName evidence="2">Uncharacterized protein</fullName>
    </submittedName>
</protein>
<keyword evidence="3" id="KW-1185">Reference proteome</keyword>
<reference evidence="2" key="1">
    <citation type="submission" date="2022-10" db="EMBL/GenBank/DDBJ databases">
        <title>Puccinia triticina Genome sequencing and assembly.</title>
        <authorList>
            <person name="Li C."/>
        </authorList>
    </citation>
    <scope>NUCLEOTIDE SEQUENCE</scope>
    <source>
        <strain evidence="2">Pt15</strain>
    </source>
</reference>
<gene>
    <name evidence="2" type="ORF">PtA15_7A596</name>
</gene>
<accession>A0ABY7CSB7</accession>
<name>A0ABY7CSB7_9BASI</name>
<evidence type="ECO:0000313" key="2">
    <source>
        <dbReference type="EMBL" id="WAQ86867.1"/>
    </source>
</evidence>
<sequence>MNASNGPPFGHQPASPGLATDLAASLPNPQAPLPALATPAAPPATVPAALGAGPKKAEI</sequence>
<dbReference type="EMBL" id="CP110427">
    <property type="protein sequence ID" value="WAQ86867.1"/>
    <property type="molecule type" value="Genomic_DNA"/>
</dbReference>
<evidence type="ECO:0000256" key="1">
    <source>
        <dbReference type="SAM" id="MobiDB-lite"/>
    </source>
</evidence>
<feature type="region of interest" description="Disordered" evidence="1">
    <location>
        <begin position="1"/>
        <end position="59"/>
    </location>
</feature>
<dbReference type="GeneID" id="77812113"/>